<geneLocation type="plasmid" evidence="2">
    <name>pcv839-15-p1</name>
</geneLocation>
<protein>
    <submittedName>
        <fullName evidence="1">Uncharacterized protein</fullName>
    </submittedName>
</protein>
<reference evidence="1 2" key="1">
    <citation type="submission" date="2017-11" db="EMBL/GenBank/DDBJ databases">
        <title>Escherichia coli CV839-15 Genome sequencing and assembly.</title>
        <authorList>
            <person name="Li Z."/>
            <person name="Song N."/>
            <person name="Li W."/>
            <person name="Philip H.R."/>
            <person name="Bu Z."/>
            <person name="Siguo L."/>
        </authorList>
    </citation>
    <scope>NUCLEOTIDE SEQUENCE [LARGE SCALE GENOMIC DNA]</scope>
    <source>
        <strain evidence="1 2">CV839-15</strain>
        <plasmid evidence="2">Plasmid pcv839-15-p1</plasmid>
    </source>
</reference>
<organism evidence="1 2">
    <name type="scientific">Escherichia coli</name>
    <dbReference type="NCBI Taxonomy" id="562"/>
    <lineage>
        <taxon>Bacteria</taxon>
        <taxon>Pseudomonadati</taxon>
        <taxon>Pseudomonadota</taxon>
        <taxon>Gammaproteobacteria</taxon>
        <taxon>Enterobacterales</taxon>
        <taxon>Enterobacteriaceae</taxon>
        <taxon>Escherichia</taxon>
    </lineage>
</organism>
<gene>
    <name evidence="1" type="ORF">CV83915_1p0080</name>
</gene>
<keyword evidence="1" id="KW-0614">Plasmid</keyword>
<name>A0A2H4TK87_ECOLX</name>
<sequence>MIKTIRLNNGESKEDTGISIYQTPLLNLNSSDTCRFFRI</sequence>
<evidence type="ECO:0000313" key="2">
    <source>
        <dbReference type="Proteomes" id="UP000236551"/>
    </source>
</evidence>
<proteinExistence type="predicted"/>
<dbReference type="Proteomes" id="UP000236551">
    <property type="component" value="Plasmid pCV839-15-p1"/>
</dbReference>
<accession>A0A2H4TK87</accession>
<evidence type="ECO:0000313" key="1">
    <source>
        <dbReference type="EMBL" id="ATZ29952.1"/>
    </source>
</evidence>
<dbReference type="AlphaFoldDB" id="A0A2H4TK87"/>
<dbReference type="EMBL" id="CP024975">
    <property type="protein sequence ID" value="ATZ29952.1"/>
    <property type="molecule type" value="Genomic_DNA"/>
</dbReference>